<evidence type="ECO:0000256" key="1">
    <source>
        <dbReference type="ARBA" id="ARBA00022737"/>
    </source>
</evidence>
<accession>D8QRX4</accession>
<reference evidence="3 4" key="1">
    <citation type="journal article" date="2011" name="Science">
        <title>The Selaginella genome identifies genetic changes associated with the evolution of vascular plants.</title>
        <authorList>
            <person name="Banks J.A."/>
            <person name="Nishiyama T."/>
            <person name="Hasebe M."/>
            <person name="Bowman J.L."/>
            <person name="Gribskov M."/>
            <person name="dePamphilis C."/>
            <person name="Albert V.A."/>
            <person name="Aono N."/>
            <person name="Aoyama T."/>
            <person name="Ambrose B.A."/>
            <person name="Ashton N.W."/>
            <person name="Axtell M.J."/>
            <person name="Barker E."/>
            <person name="Barker M.S."/>
            <person name="Bennetzen J.L."/>
            <person name="Bonawitz N.D."/>
            <person name="Chapple C."/>
            <person name="Cheng C."/>
            <person name="Correa L.G."/>
            <person name="Dacre M."/>
            <person name="DeBarry J."/>
            <person name="Dreyer I."/>
            <person name="Elias M."/>
            <person name="Engstrom E.M."/>
            <person name="Estelle M."/>
            <person name="Feng L."/>
            <person name="Finet C."/>
            <person name="Floyd S.K."/>
            <person name="Frommer W.B."/>
            <person name="Fujita T."/>
            <person name="Gramzow L."/>
            <person name="Gutensohn M."/>
            <person name="Harholt J."/>
            <person name="Hattori M."/>
            <person name="Heyl A."/>
            <person name="Hirai T."/>
            <person name="Hiwatashi Y."/>
            <person name="Ishikawa M."/>
            <person name="Iwata M."/>
            <person name="Karol K.G."/>
            <person name="Koehler B."/>
            <person name="Kolukisaoglu U."/>
            <person name="Kubo M."/>
            <person name="Kurata T."/>
            <person name="Lalonde S."/>
            <person name="Li K."/>
            <person name="Li Y."/>
            <person name="Litt A."/>
            <person name="Lyons E."/>
            <person name="Manning G."/>
            <person name="Maruyama T."/>
            <person name="Michael T.P."/>
            <person name="Mikami K."/>
            <person name="Miyazaki S."/>
            <person name="Morinaga S."/>
            <person name="Murata T."/>
            <person name="Mueller-Roeber B."/>
            <person name="Nelson D.R."/>
            <person name="Obara M."/>
            <person name="Oguri Y."/>
            <person name="Olmstead R.G."/>
            <person name="Onodera N."/>
            <person name="Petersen B.L."/>
            <person name="Pils B."/>
            <person name="Prigge M."/>
            <person name="Rensing S.A."/>
            <person name="Riano-Pachon D.M."/>
            <person name="Roberts A.W."/>
            <person name="Sato Y."/>
            <person name="Scheller H.V."/>
            <person name="Schulz B."/>
            <person name="Schulz C."/>
            <person name="Shakirov E.V."/>
            <person name="Shibagaki N."/>
            <person name="Shinohara N."/>
            <person name="Shippen D.E."/>
            <person name="Soerensen I."/>
            <person name="Sotooka R."/>
            <person name="Sugimoto N."/>
            <person name="Sugita M."/>
            <person name="Sumikawa N."/>
            <person name="Tanurdzic M."/>
            <person name="Theissen G."/>
            <person name="Ulvskov P."/>
            <person name="Wakazuki S."/>
            <person name="Weng J.K."/>
            <person name="Willats W.W."/>
            <person name="Wipf D."/>
            <person name="Wolf P.G."/>
            <person name="Yang L."/>
            <person name="Zimmer A.D."/>
            <person name="Zhu Q."/>
            <person name="Mitros T."/>
            <person name="Hellsten U."/>
            <person name="Loque D."/>
            <person name="Otillar R."/>
            <person name="Salamov A."/>
            <person name="Schmutz J."/>
            <person name="Shapiro H."/>
            <person name="Lindquist E."/>
            <person name="Lucas S."/>
            <person name="Rokhsar D."/>
            <person name="Grigoriev I.V."/>
        </authorList>
    </citation>
    <scope>NUCLEOTIDE SEQUENCE [LARGE SCALE GENOMIC DNA]</scope>
</reference>
<feature type="repeat" description="PPR" evidence="2">
    <location>
        <begin position="22"/>
        <end position="52"/>
    </location>
</feature>
<dbReference type="EMBL" id="GL377566">
    <property type="protein sequence ID" value="EFJ37335.1"/>
    <property type="molecule type" value="Genomic_DNA"/>
</dbReference>
<dbReference type="Pfam" id="PF13041">
    <property type="entry name" value="PPR_2"/>
    <property type="match status" value="2"/>
</dbReference>
<dbReference type="PANTHER" id="PTHR47926">
    <property type="entry name" value="PENTATRICOPEPTIDE REPEAT-CONTAINING PROTEIN"/>
    <property type="match status" value="1"/>
</dbReference>
<dbReference type="Pfam" id="PF01535">
    <property type="entry name" value="PPR"/>
    <property type="match status" value="3"/>
</dbReference>
<keyword evidence="4" id="KW-1185">Reference proteome</keyword>
<dbReference type="GO" id="GO:0009451">
    <property type="term" value="P:RNA modification"/>
    <property type="evidence" value="ECO:0007669"/>
    <property type="project" value="InterPro"/>
</dbReference>
<dbReference type="Proteomes" id="UP000001514">
    <property type="component" value="Unassembled WGS sequence"/>
</dbReference>
<evidence type="ECO:0000256" key="2">
    <source>
        <dbReference type="PROSITE-ProRule" id="PRU00708"/>
    </source>
</evidence>
<dbReference type="InterPro" id="IPR046960">
    <property type="entry name" value="PPR_At4g14850-like_plant"/>
</dbReference>
<dbReference type="eggNOG" id="KOG4197">
    <property type="taxonomic scope" value="Eukaryota"/>
</dbReference>
<dbReference type="Gene3D" id="1.25.40.10">
    <property type="entry name" value="Tetratricopeptide repeat domain"/>
    <property type="match status" value="2"/>
</dbReference>
<dbReference type="KEGG" id="smo:SELMODRAFT_77340"/>
<sequence>MYGKCRSVENARLSFDRITQRNRRSWNVMISAYAQNGHLEEAVGMFKAMYQEGNRDVISWTALIGAYAQNGMFREALHHYHAMNLDGFRPNQITFVSALDACLNLGALQQGRAVHAAIATSGVELDCFLETALVNMYGKCGSLETARAVFNRMPATDIVTWTSIIGSHAQHGKGSRAMDLFHRMELEGHTPNAVTFIIFISSCSHAGLVDEALAYFGSMTSDYSILPDAEHCLCIIDLLARSGRLADAERFIERMPFKADAVAWTTLLAACKATGETFLGAKAAAKDLFAGRESGECGPYVMLANSYTQTSKDTQTLSID</sequence>
<dbReference type="GO" id="GO:0003723">
    <property type="term" value="F:RNA binding"/>
    <property type="evidence" value="ECO:0007669"/>
    <property type="project" value="InterPro"/>
</dbReference>
<dbReference type="PROSITE" id="PS51375">
    <property type="entry name" value="PPR"/>
    <property type="match status" value="3"/>
</dbReference>
<dbReference type="InterPro" id="IPR002885">
    <property type="entry name" value="PPR_rpt"/>
</dbReference>
<dbReference type="HOGENOM" id="CLU_002706_0_0_1"/>
<dbReference type="PANTHER" id="PTHR47926:SF533">
    <property type="entry name" value="DYW DOMAIN-CONTAINING PROTEIN"/>
    <property type="match status" value="1"/>
</dbReference>
<gene>
    <name evidence="3" type="ORF">SELMODRAFT_77340</name>
</gene>
<dbReference type="NCBIfam" id="TIGR00756">
    <property type="entry name" value="PPR"/>
    <property type="match status" value="5"/>
</dbReference>
<dbReference type="InterPro" id="IPR011990">
    <property type="entry name" value="TPR-like_helical_dom_sf"/>
</dbReference>
<evidence type="ECO:0008006" key="5">
    <source>
        <dbReference type="Google" id="ProtNLM"/>
    </source>
</evidence>
<proteinExistence type="predicted"/>
<name>D8QRX4_SELML</name>
<feature type="repeat" description="PPR" evidence="2">
    <location>
        <begin position="157"/>
        <end position="191"/>
    </location>
</feature>
<dbReference type="SUPFAM" id="SSF48452">
    <property type="entry name" value="TPR-like"/>
    <property type="match status" value="1"/>
</dbReference>
<dbReference type="FunFam" id="1.25.40.10:FF:000090">
    <property type="entry name" value="Pentatricopeptide repeat-containing protein, chloroplastic"/>
    <property type="match status" value="1"/>
</dbReference>
<dbReference type="InParanoid" id="D8QRX4"/>
<evidence type="ECO:0000313" key="4">
    <source>
        <dbReference type="Proteomes" id="UP000001514"/>
    </source>
</evidence>
<dbReference type="Gramene" id="EFJ37335">
    <property type="protein sequence ID" value="EFJ37335"/>
    <property type="gene ID" value="SELMODRAFT_77340"/>
</dbReference>
<evidence type="ECO:0000313" key="3">
    <source>
        <dbReference type="EMBL" id="EFJ37335.1"/>
    </source>
</evidence>
<feature type="repeat" description="PPR" evidence="2">
    <location>
        <begin position="56"/>
        <end position="90"/>
    </location>
</feature>
<keyword evidence="1" id="KW-0677">Repeat</keyword>
<dbReference type="OMA" id="KSERLWW"/>
<protein>
    <recommendedName>
        <fullName evidence="5">Pentacotripeptide-repeat region of PRORP domain-containing protein</fullName>
    </recommendedName>
</protein>
<organism evidence="4">
    <name type="scientific">Selaginella moellendorffii</name>
    <name type="common">Spikemoss</name>
    <dbReference type="NCBI Taxonomy" id="88036"/>
    <lineage>
        <taxon>Eukaryota</taxon>
        <taxon>Viridiplantae</taxon>
        <taxon>Streptophyta</taxon>
        <taxon>Embryophyta</taxon>
        <taxon>Tracheophyta</taxon>
        <taxon>Lycopodiopsida</taxon>
        <taxon>Selaginellales</taxon>
        <taxon>Selaginellaceae</taxon>
        <taxon>Selaginella</taxon>
    </lineage>
</organism>
<dbReference type="AlphaFoldDB" id="D8QRX4"/>